<dbReference type="Gene3D" id="3.40.50.300">
    <property type="entry name" value="P-loop containing nucleotide triphosphate hydrolases"/>
    <property type="match status" value="1"/>
</dbReference>
<dbReference type="PROSITE" id="PS51192">
    <property type="entry name" value="HELICASE_ATP_BIND_1"/>
    <property type="match status" value="1"/>
</dbReference>
<dbReference type="InterPro" id="IPR056026">
    <property type="entry name" value="DUF7607"/>
</dbReference>
<feature type="region of interest" description="Disordered" evidence="9">
    <location>
        <begin position="1822"/>
        <end position="1871"/>
    </location>
</feature>
<dbReference type="InterPro" id="IPR000330">
    <property type="entry name" value="SNF2_N"/>
</dbReference>
<keyword evidence="4" id="KW-0378">Hydrolase</keyword>
<feature type="compositionally biased region" description="Polar residues" evidence="9">
    <location>
        <begin position="1841"/>
        <end position="1853"/>
    </location>
</feature>
<dbReference type="GO" id="GO:0005524">
    <property type="term" value="F:ATP binding"/>
    <property type="evidence" value="ECO:0007669"/>
    <property type="project" value="UniProtKB-KW"/>
</dbReference>
<organism evidence="13 14">
    <name type="scientific">Exophiala viscosa</name>
    <dbReference type="NCBI Taxonomy" id="2486360"/>
    <lineage>
        <taxon>Eukaryota</taxon>
        <taxon>Fungi</taxon>
        <taxon>Dikarya</taxon>
        <taxon>Ascomycota</taxon>
        <taxon>Pezizomycotina</taxon>
        <taxon>Eurotiomycetes</taxon>
        <taxon>Chaetothyriomycetidae</taxon>
        <taxon>Chaetothyriales</taxon>
        <taxon>Herpotrichiellaceae</taxon>
        <taxon>Exophiala</taxon>
    </lineage>
</organism>
<dbReference type="InterPro" id="IPR001650">
    <property type="entry name" value="Helicase_C-like"/>
</dbReference>
<keyword evidence="14" id="KW-1185">Reference proteome</keyword>
<proteinExistence type="inferred from homology"/>
<evidence type="ECO:0000256" key="7">
    <source>
        <dbReference type="ARBA" id="ARBA00023125"/>
    </source>
</evidence>
<feature type="compositionally biased region" description="Basic and acidic residues" evidence="9">
    <location>
        <begin position="1860"/>
        <end position="1871"/>
    </location>
</feature>
<feature type="compositionally biased region" description="Basic residues" evidence="9">
    <location>
        <begin position="811"/>
        <end position="822"/>
    </location>
</feature>
<dbReference type="GO" id="GO:0004386">
    <property type="term" value="F:helicase activity"/>
    <property type="evidence" value="ECO:0007669"/>
    <property type="project" value="UniProtKB-KW"/>
</dbReference>
<dbReference type="Pfam" id="PF24580">
    <property type="entry name" value="DUF7607"/>
    <property type="match status" value="1"/>
</dbReference>
<dbReference type="GO" id="GO:0016887">
    <property type="term" value="F:ATP hydrolysis activity"/>
    <property type="evidence" value="ECO:0007669"/>
    <property type="project" value="InterPro"/>
</dbReference>
<dbReference type="InterPro" id="IPR013761">
    <property type="entry name" value="SAM/pointed_sf"/>
</dbReference>
<feature type="compositionally biased region" description="Acidic residues" evidence="9">
    <location>
        <begin position="1007"/>
        <end position="1017"/>
    </location>
</feature>
<comment type="similarity">
    <text evidence="2">Belongs to the SNF2/RAD54 helicase family.</text>
</comment>
<evidence type="ECO:0000259" key="12">
    <source>
        <dbReference type="PROSITE" id="PS51194"/>
    </source>
</evidence>
<evidence type="ECO:0000259" key="10">
    <source>
        <dbReference type="PROSITE" id="PS50105"/>
    </source>
</evidence>
<dbReference type="PROSITE" id="PS51194">
    <property type="entry name" value="HELICASE_CTER"/>
    <property type="match status" value="1"/>
</dbReference>
<evidence type="ECO:0000256" key="9">
    <source>
        <dbReference type="SAM" id="MobiDB-lite"/>
    </source>
</evidence>
<evidence type="ECO:0000259" key="11">
    <source>
        <dbReference type="PROSITE" id="PS51192"/>
    </source>
</evidence>
<dbReference type="Proteomes" id="UP001203852">
    <property type="component" value="Unassembled WGS sequence"/>
</dbReference>
<feature type="region of interest" description="Disordered" evidence="9">
    <location>
        <begin position="992"/>
        <end position="1056"/>
    </location>
</feature>
<protein>
    <submittedName>
        <fullName evidence="13">RAD54-like protein 2</fullName>
    </submittedName>
</protein>
<dbReference type="SUPFAM" id="SSF52540">
    <property type="entry name" value="P-loop containing nucleoside triphosphate hydrolases"/>
    <property type="match status" value="2"/>
</dbReference>
<keyword evidence="5" id="KW-0347">Helicase</keyword>
<dbReference type="InterPro" id="IPR038718">
    <property type="entry name" value="SNF2-like_sf"/>
</dbReference>
<dbReference type="PROSITE" id="PS50105">
    <property type="entry name" value="SAM_DOMAIN"/>
    <property type="match status" value="1"/>
</dbReference>
<feature type="domain" description="Helicase ATP-binding" evidence="11">
    <location>
        <begin position="1123"/>
        <end position="1315"/>
    </location>
</feature>
<feature type="compositionally biased region" description="Polar residues" evidence="9">
    <location>
        <begin position="386"/>
        <end position="397"/>
    </location>
</feature>
<feature type="region of interest" description="Disordered" evidence="9">
    <location>
        <begin position="1446"/>
        <end position="1480"/>
    </location>
</feature>
<evidence type="ECO:0000256" key="3">
    <source>
        <dbReference type="ARBA" id="ARBA00022741"/>
    </source>
</evidence>
<gene>
    <name evidence="13" type="ORF">EDD36DRAFT_434693</name>
</gene>
<feature type="region of interest" description="Disordered" evidence="9">
    <location>
        <begin position="660"/>
        <end position="848"/>
    </location>
</feature>
<dbReference type="Gene3D" id="3.40.50.10810">
    <property type="entry name" value="Tandem AAA-ATPase domain"/>
    <property type="match status" value="1"/>
</dbReference>
<dbReference type="EMBL" id="MU404353">
    <property type="protein sequence ID" value="KAI1613840.1"/>
    <property type="molecule type" value="Genomic_DNA"/>
</dbReference>
<evidence type="ECO:0000256" key="2">
    <source>
        <dbReference type="ARBA" id="ARBA00007025"/>
    </source>
</evidence>
<dbReference type="PANTHER" id="PTHR45797">
    <property type="entry name" value="RAD54-LIKE"/>
    <property type="match status" value="1"/>
</dbReference>
<feature type="compositionally biased region" description="Polar residues" evidence="9">
    <location>
        <begin position="783"/>
        <end position="799"/>
    </location>
</feature>
<dbReference type="CDD" id="cd18007">
    <property type="entry name" value="DEXHc_ATRX-like"/>
    <property type="match status" value="1"/>
</dbReference>
<feature type="domain" description="Helicase C-terminal" evidence="12">
    <location>
        <begin position="1528"/>
        <end position="1681"/>
    </location>
</feature>
<dbReference type="InterPro" id="IPR001660">
    <property type="entry name" value="SAM"/>
</dbReference>
<evidence type="ECO:0000313" key="13">
    <source>
        <dbReference type="EMBL" id="KAI1613840.1"/>
    </source>
</evidence>
<sequence length="1871" mass="210902">MTFDSTDLVAYFTPLTNAPSTAMDLSNEDEDPRGWSIDQVVQELCHNPTPSWSSGDRPQLIPDRHVLENTFRENHLDGDNLLALDMAALKDDLGLSSFGQRRAVMRAIEYFRLHSRSYQQMAFQADSIARMQSYTTPQITQSRASLVAQSPNVGLGILPTIDARQQTHSPSFNSAVVPGMTQTIPPQHPSPISFVRPAPHPTVAVTAPSDRAMMLQDGVNSVHGVHTLGEPSSGKPQQTGHANAVVKPKKKIAPTLVSQLQDTAPAASFDGSYLSQSAVPVQEVFYHRLTTDFDDVIYRPPIDESSNFVSGGLFPSGHRRNVGRLMKKFLIQGTNTLHQSGLKVTVPYDDRVAKKPYSERYFTLFPRDGARARVFRTEDYPETRGVQSKSFHLSTPYKTKRTRTSVPDKESMQAGQNSGTMELDYLLDRYPVEESDDGLPIYGDSGNEGDYDEDTWREIEEEEAERNQTLKHMSSADIESTIINTIQEMRQEWRETRLAKVQLKAYRMWMRAALKKDRQQDLKHIEFEKARYQKMIEKIKRAVADDIWHNETELRKQCQSIETAVFSHEEFTYYQEVMLQDTPPERPTQRALKASRPHGQQVLEEGEELIESDSEPMSDEEEENNFVVDDSSDVGSIHHEPDLDEWNPVLGVVTKAVDTQLSTTHASPTPVPTPPSEVVETPLDTYADDADAESSEDDIITPARRKRVSPRPSSTHVKSATPAKPKTPAKTPALKQELITPGDTAAPKADDSSDISDFDRTPRLPQSKYKKQGRTKVQPVDLTVSSPAQSSIEDSTDFSVHTPELNPTARKAPHPVPKRRKQSTASQSSSIQTIPQLSSEDDSGLPHFEDVEGMRRIDWSIIEELADSPVPEKRRALAKALFELDIATVNDLSLLVQTRRTSDNRKDLLLNGLSALTADDCLIENVKAKQQSSAHLLVRLYATFVCGQNMVDDANMTDKHRDEAYAQMEDALDFFFELLINLIAVLVKHESQAPNQGTKKRKRQDVTSDEEIFDDTDLPMTDDTSASLVELDQPPSAHKKRKRKVEESQQARSLQISDQLRMQLQEDRRKAMAQKFAHMNAASGETVVEPINTMEPYVYLHPHIAQRVKPHQVHGIQFMWREIVEDPKQQGCILAHTMGLGKTMQVISLLVTISLCSQSQDVDKRKHVPSRLRKSKTLILCPASLVENWFDELLMWTPKPDILGAIHRLEKSKELLDELQEWKREGGVLLVSYDKFRTWIKASADGKLSAQIEEILLEEPNLVVADEAHKLKNAHSKINAVAKRFKTTSRIALTGSPLNNHLEEYHTMVDWIAPGYLGDMVQFRSKYSEPINEGLYAESTALERRISLRKLHVLKRDLAPKIDRADISAIAKDMPPKTEYIITVPLTDLQKQAYNVYLQRVLQSMHGVNVRSQNARIWYHLNILSWLCHHPSCVILKLKQRAKEERENAEQKGADQSTSGDEGGEKTIVRNPDHHPATPDEIAEDVEIETTGPMAEALQRISQIFEAADDANLMDDPALSYRTLAVQQIVKQAMAVGDKTLIFTQSIPTLDYLERMLKSLNCLYCRLSGETKMASRQAATKAFNQDGQQQVFLISTRAGGLGLNLQGANRVIIFDFGFNPSWEEQAIGRAYRLNQTRPVFVYRFQSGGTFEDKLFNQAIFKTQLFGRVVDQKKPTRHASKQMKEYLFLAKDVAPKDFQHCLGKDPKVLDAIIDKMDFVRNIDLTETFHKEDDEQLNDEDQKAAEEEYRDQCLLRDDPAAWRAKHVAEEAEQRKQQQANFHAAYSTNLPSSTAPLPSFRGNGAARSSYAYAGLPFSREDLNAPPDALRPAQVPPAAAGVRSSYDTTYQDFVQQPHTKRRARSIEGDVNMKDA</sequence>
<evidence type="ECO:0000256" key="8">
    <source>
        <dbReference type="ARBA" id="ARBA00023242"/>
    </source>
</evidence>
<keyword evidence="7" id="KW-0238">DNA-binding</keyword>
<dbReference type="PANTHER" id="PTHR45797:SF1">
    <property type="entry name" value="HELICASE ARIP4"/>
    <property type="match status" value="1"/>
</dbReference>
<dbReference type="Pfam" id="PF00271">
    <property type="entry name" value="Helicase_C"/>
    <property type="match status" value="1"/>
</dbReference>
<dbReference type="InterPro" id="IPR049730">
    <property type="entry name" value="SNF2/RAD54-like_C"/>
</dbReference>
<dbReference type="Pfam" id="PF07647">
    <property type="entry name" value="SAM_2"/>
    <property type="match status" value="1"/>
</dbReference>
<dbReference type="SMART" id="SM00490">
    <property type="entry name" value="HELICc"/>
    <property type="match status" value="1"/>
</dbReference>
<dbReference type="CDD" id="cd18793">
    <property type="entry name" value="SF2_C_SNF"/>
    <property type="match status" value="1"/>
</dbReference>
<feature type="compositionally biased region" description="Acidic residues" evidence="9">
    <location>
        <begin position="604"/>
        <end position="624"/>
    </location>
</feature>
<feature type="domain" description="SAM" evidence="10">
    <location>
        <begin position="35"/>
        <end position="114"/>
    </location>
</feature>
<dbReference type="SMART" id="SM00487">
    <property type="entry name" value="DEXDc"/>
    <property type="match status" value="1"/>
</dbReference>
<keyword evidence="3" id="KW-0547">Nucleotide-binding</keyword>
<dbReference type="InterPro" id="IPR044574">
    <property type="entry name" value="ARIP4-like"/>
</dbReference>
<feature type="compositionally biased region" description="Low complexity" evidence="9">
    <location>
        <begin position="823"/>
        <end position="838"/>
    </location>
</feature>
<feature type="region of interest" description="Disordered" evidence="9">
    <location>
        <begin position="585"/>
        <end position="624"/>
    </location>
</feature>
<feature type="compositionally biased region" description="Basic and acidic residues" evidence="9">
    <location>
        <begin position="1463"/>
        <end position="1478"/>
    </location>
</feature>
<keyword evidence="8" id="KW-0539">Nucleus</keyword>
<keyword evidence="6" id="KW-0067">ATP-binding</keyword>
<evidence type="ECO:0000256" key="4">
    <source>
        <dbReference type="ARBA" id="ARBA00022801"/>
    </source>
</evidence>
<feature type="compositionally biased region" description="Low complexity" evidence="9">
    <location>
        <begin position="720"/>
        <end position="733"/>
    </location>
</feature>
<evidence type="ECO:0000256" key="1">
    <source>
        <dbReference type="ARBA" id="ARBA00004123"/>
    </source>
</evidence>
<dbReference type="SUPFAM" id="SSF47769">
    <property type="entry name" value="SAM/Pointed domain"/>
    <property type="match status" value="1"/>
</dbReference>
<dbReference type="Gene3D" id="1.10.150.50">
    <property type="entry name" value="Transcription Factor, Ets-1"/>
    <property type="match status" value="1"/>
</dbReference>
<comment type="caution">
    <text evidence="13">The sequence shown here is derived from an EMBL/GenBank/DDBJ whole genome shotgun (WGS) entry which is preliminary data.</text>
</comment>
<accession>A0AAN6IE79</accession>
<dbReference type="InterPro" id="IPR027417">
    <property type="entry name" value="P-loop_NTPase"/>
</dbReference>
<evidence type="ECO:0000256" key="6">
    <source>
        <dbReference type="ARBA" id="ARBA00022840"/>
    </source>
</evidence>
<evidence type="ECO:0000313" key="14">
    <source>
        <dbReference type="Proteomes" id="UP001203852"/>
    </source>
</evidence>
<dbReference type="GO" id="GO:0005634">
    <property type="term" value="C:nucleus"/>
    <property type="evidence" value="ECO:0007669"/>
    <property type="project" value="UniProtKB-SubCell"/>
</dbReference>
<feature type="region of interest" description="Disordered" evidence="9">
    <location>
        <begin position="386"/>
        <end position="416"/>
    </location>
</feature>
<dbReference type="GO" id="GO:0003677">
    <property type="term" value="F:DNA binding"/>
    <property type="evidence" value="ECO:0007669"/>
    <property type="project" value="UniProtKB-KW"/>
</dbReference>
<reference evidence="13" key="1">
    <citation type="journal article" date="2022" name="bioRxiv">
        <title>Deciphering the potential niche of two novel black yeast fungi from a biological soil crust based on their genomes, phenotypes, and melanin regulation.</title>
        <authorList>
            <consortium name="DOE Joint Genome Institute"/>
            <person name="Carr E.C."/>
            <person name="Barton Q."/>
            <person name="Grambo S."/>
            <person name="Sullivan M."/>
            <person name="Renfro C.M."/>
            <person name="Kuo A."/>
            <person name="Pangilinan J."/>
            <person name="Lipzen A."/>
            <person name="Keymanesh K."/>
            <person name="Savage E."/>
            <person name="Barry K."/>
            <person name="Grigoriev I.V."/>
            <person name="Riekhof W.R."/>
            <person name="Harris S.S."/>
        </authorList>
    </citation>
    <scope>NUCLEOTIDE SEQUENCE</scope>
    <source>
        <strain evidence="13">JF 03-4F</strain>
    </source>
</reference>
<name>A0AAN6IE79_9EURO</name>
<feature type="compositionally biased region" description="Acidic residues" evidence="9">
    <location>
        <begin position="686"/>
        <end position="699"/>
    </location>
</feature>
<dbReference type="Pfam" id="PF00176">
    <property type="entry name" value="SNF2-rel_dom"/>
    <property type="match status" value="1"/>
</dbReference>
<evidence type="ECO:0000256" key="5">
    <source>
        <dbReference type="ARBA" id="ARBA00022806"/>
    </source>
</evidence>
<dbReference type="InterPro" id="IPR014001">
    <property type="entry name" value="Helicase_ATP-bd"/>
</dbReference>
<comment type="subcellular location">
    <subcellularLocation>
        <location evidence="1">Nucleus</location>
    </subcellularLocation>
</comment>